<evidence type="ECO:0000256" key="3">
    <source>
        <dbReference type="PROSITE-ProRule" id="PRU00169"/>
    </source>
</evidence>
<dbReference type="Pfam" id="PF00072">
    <property type="entry name" value="Response_reg"/>
    <property type="match status" value="1"/>
</dbReference>
<evidence type="ECO:0000259" key="5">
    <source>
        <dbReference type="PROSITE" id="PS50110"/>
    </source>
</evidence>
<dbReference type="SUPFAM" id="SSF52172">
    <property type="entry name" value="CheY-like"/>
    <property type="match status" value="1"/>
</dbReference>
<dbReference type="InterPro" id="IPR000792">
    <property type="entry name" value="Tscrpt_reg_LuxR_C"/>
</dbReference>
<evidence type="ECO:0000313" key="6">
    <source>
        <dbReference type="EMBL" id="MBC5767814.1"/>
    </source>
</evidence>
<dbReference type="InterPro" id="IPR016032">
    <property type="entry name" value="Sig_transdc_resp-reg_C-effctor"/>
</dbReference>
<dbReference type="AlphaFoldDB" id="A0A923ME77"/>
<dbReference type="Pfam" id="PF00196">
    <property type="entry name" value="GerE"/>
    <property type="match status" value="1"/>
</dbReference>
<dbReference type="PROSITE" id="PS50043">
    <property type="entry name" value="HTH_LUXR_2"/>
    <property type="match status" value="1"/>
</dbReference>
<dbReference type="PANTHER" id="PTHR43214:SF43">
    <property type="entry name" value="TWO-COMPONENT RESPONSE REGULATOR"/>
    <property type="match status" value="1"/>
</dbReference>
<organism evidence="6 7">
    <name type="scientific">Ramlibacter albus</name>
    <dbReference type="NCBI Taxonomy" id="2079448"/>
    <lineage>
        <taxon>Bacteria</taxon>
        <taxon>Pseudomonadati</taxon>
        <taxon>Pseudomonadota</taxon>
        <taxon>Betaproteobacteria</taxon>
        <taxon>Burkholderiales</taxon>
        <taxon>Comamonadaceae</taxon>
        <taxon>Ramlibacter</taxon>
    </lineage>
</organism>
<evidence type="ECO:0000256" key="2">
    <source>
        <dbReference type="ARBA" id="ARBA00023125"/>
    </source>
</evidence>
<dbReference type="EMBL" id="JACORU010000013">
    <property type="protein sequence ID" value="MBC5767814.1"/>
    <property type="molecule type" value="Genomic_DNA"/>
</dbReference>
<dbReference type="GO" id="GO:0003677">
    <property type="term" value="F:DNA binding"/>
    <property type="evidence" value="ECO:0007669"/>
    <property type="project" value="UniProtKB-KW"/>
</dbReference>
<evidence type="ECO:0000256" key="1">
    <source>
        <dbReference type="ARBA" id="ARBA00022553"/>
    </source>
</evidence>
<feature type="domain" description="HTH luxR-type" evidence="4">
    <location>
        <begin position="139"/>
        <end position="204"/>
    </location>
</feature>
<dbReference type="CDD" id="cd06170">
    <property type="entry name" value="LuxR_C_like"/>
    <property type="match status" value="1"/>
</dbReference>
<dbReference type="SMART" id="SM00421">
    <property type="entry name" value="HTH_LUXR"/>
    <property type="match status" value="1"/>
</dbReference>
<feature type="modified residue" description="4-aspartylphosphate" evidence="3">
    <location>
        <position position="53"/>
    </location>
</feature>
<dbReference type="CDD" id="cd17535">
    <property type="entry name" value="REC_NarL-like"/>
    <property type="match status" value="1"/>
</dbReference>
<evidence type="ECO:0000259" key="4">
    <source>
        <dbReference type="PROSITE" id="PS50043"/>
    </source>
</evidence>
<dbReference type="InterPro" id="IPR039420">
    <property type="entry name" value="WalR-like"/>
</dbReference>
<keyword evidence="7" id="KW-1185">Reference proteome</keyword>
<dbReference type="InterPro" id="IPR058245">
    <property type="entry name" value="NreC/VraR/RcsB-like_REC"/>
</dbReference>
<dbReference type="GO" id="GO:0006355">
    <property type="term" value="P:regulation of DNA-templated transcription"/>
    <property type="evidence" value="ECO:0007669"/>
    <property type="project" value="InterPro"/>
</dbReference>
<gene>
    <name evidence="6" type="ORF">H8R02_25350</name>
</gene>
<sequence>MKIIVADDHGLVRAGLRLLLDRMPGIEVAGEAADGEQALRLVLALNPDIALLDIAMPKLNGIGVLRRIRANGMATKVILLSMHDGDEYVAEALREGALGYVVKGSAVAELESALATVARDDMYLSPVISSKLAQAFSSGRRAGPGLSTRQTDILKLVAMGRSSKEIARTLGLSLKTVETHRGQIMDRLGIRDIAGIVRYAVRIGLVSPYEG</sequence>
<dbReference type="GO" id="GO:0000160">
    <property type="term" value="P:phosphorelay signal transduction system"/>
    <property type="evidence" value="ECO:0007669"/>
    <property type="project" value="InterPro"/>
</dbReference>
<dbReference type="InterPro" id="IPR011006">
    <property type="entry name" value="CheY-like_superfamily"/>
</dbReference>
<reference evidence="6" key="1">
    <citation type="submission" date="2020-08" db="EMBL/GenBank/DDBJ databases">
        <title>Ramlibacter sp. GTP1 16S ribosomal RNA gene genome sequencing and assembly.</title>
        <authorList>
            <person name="Kang M."/>
        </authorList>
    </citation>
    <scope>NUCLEOTIDE SEQUENCE</scope>
    <source>
        <strain evidence="6">GTP1</strain>
    </source>
</reference>
<accession>A0A923ME77</accession>
<dbReference type="RefSeq" id="WP_187084307.1">
    <property type="nucleotide sequence ID" value="NZ_JACORU010000013.1"/>
</dbReference>
<comment type="caution">
    <text evidence="6">The sequence shown here is derived from an EMBL/GenBank/DDBJ whole genome shotgun (WGS) entry which is preliminary data.</text>
</comment>
<dbReference type="PROSITE" id="PS50110">
    <property type="entry name" value="RESPONSE_REGULATORY"/>
    <property type="match status" value="1"/>
</dbReference>
<protein>
    <submittedName>
        <fullName evidence="6">Response regulator transcription factor</fullName>
    </submittedName>
</protein>
<dbReference type="SMART" id="SM00448">
    <property type="entry name" value="REC"/>
    <property type="match status" value="1"/>
</dbReference>
<evidence type="ECO:0000313" key="7">
    <source>
        <dbReference type="Proteomes" id="UP000596827"/>
    </source>
</evidence>
<keyword evidence="2" id="KW-0238">DNA-binding</keyword>
<feature type="domain" description="Response regulatory" evidence="5">
    <location>
        <begin position="2"/>
        <end position="118"/>
    </location>
</feature>
<dbReference type="SUPFAM" id="SSF46894">
    <property type="entry name" value="C-terminal effector domain of the bipartite response regulators"/>
    <property type="match status" value="1"/>
</dbReference>
<proteinExistence type="predicted"/>
<dbReference type="PRINTS" id="PR00038">
    <property type="entry name" value="HTHLUXR"/>
</dbReference>
<dbReference type="PANTHER" id="PTHR43214">
    <property type="entry name" value="TWO-COMPONENT RESPONSE REGULATOR"/>
    <property type="match status" value="1"/>
</dbReference>
<name>A0A923ME77_9BURK</name>
<dbReference type="Gene3D" id="3.40.50.2300">
    <property type="match status" value="1"/>
</dbReference>
<dbReference type="InterPro" id="IPR001789">
    <property type="entry name" value="Sig_transdc_resp-reg_receiver"/>
</dbReference>
<dbReference type="Proteomes" id="UP000596827">
    <property type="component" value="Unassembled WGS sequence"/>
</dbReference>
<keyword evidence="1 3" id="KW-0597">Phosphoprotein</keyword>